<feature type="region of interest" description="Disordered" evidence="1">
    <location>
        <begin position="577"/>
        <end position="596"/>
    </location>
</feature>
<feature type="compositionally biased region" description="Gly residues" evidence="1">
    <location>
        <begin position="172"/>
        <end position="205"/>
    </location>
</feature>
<protein>
    <submittedName>
        <fullName evidence="2">Uncharacterized protein</fullName>
    </submittedName>
</protein>
<reference evidence="2 3" key="1">
    <citation type="submission" date="2024-06" db="EMBL/GenBank/DDBJ databases">
        <title>The Natural Products Discovery Center: Release of the First 8490 Sequenced Strains for Exploring Actinobacteria Biosynthetic Diversity.</title>
        <authorList>
            <person name="Kalkreuter E."/>
            <person name="Kautsar S.A."/>
            <person name="Yang D."/>
            <person name="Bader C.D."/>
            <person name="Teijaro C.N."/>
            <person name="Fluegel L."/>
            <person name="Davis C.M."/>
            <person name="Simpson J.R."/>
            <person name="Lauterbach L."/>
            <person name="Steele A.D."/>
            <person name="Gui C."/>
            <person name="Meng S."/>
            <person name="Li G."/>
            <person name="Viehrig K."/>
            <person name="Ye F."/>
            <person name="Su P."/>
            <person name="Kiefer A.F."/>
            <person name="Nichols A."/>
            <person name="Cepeda A.J."/>
            <person name="Yan W."/>
            <person name="Fan B."/>
            <person name="Jiang Y."/>
            <person name="Adhikari A."/>
            <person name="Zheng C.-J."/>
            <person name="Schuster L."/>
            <person name="Cowan T.M."/>
            <person name="Smanski M.J."/>
            <person name="Chevrette M.G."/>
            <person name="De Carvalho L.P.S."/>
            <person name="Shen B."/>
        </authorList>
    </citation>
    <scope>NUCLEOTIDE SEQUENCE [LARGE SCALE GENOMIC DNA]</scope>
    <source>
        <strain evidence="2 3">NPDC048274</strain>
    </source>
</reference>
<feature type="compositionally biased region" description="Gly residues" evidence="1">
    <location>
        <begin position="229"/>
        <end position="247"/>
    </location>
</feature>
<feature type="compositionally biased region" description="Pro residues" evidence="1">
    <location>
        <begin position="282"/>
        <end position="292"/>
    </location>
</feature>
<dbReference type="EMBL" id="JBEZLS010000007">
    <property type="protein sequence ID" value="MEU9351655.1"/>
    <property type="molecule type" value="Genomic_DNA"/>
</dbReference>
<evidence type="ECO:0000313" key="2">
    <source>
        <dbReference type="EMBL" id="MEU9351655.1"/>
    </source>
</evidence>
<dbReference type="Proteomes" id="UP001551582">
    <property type="component" value="Unassembled WGS sequence"/>
</dbReference>
<feature type="compositionally biased region" description="Low complexity" evidence="1">
    <location>
        <begin position="54"/>
        <end position="74"/>
    </location>
</feature>
<comment type="caution">
    <text evidence="2">The sequence shown here is derived from an EMBL/GenBank/DDBJ whole genome shotgun (WGS) entry which is preliminary data.</text>
</comment>
<accession>A0ABV3E3C6</accession>
<feature type="compositionally biased region" description="Low complexity" evidence="1">
    <location>
        <begin position="453"/>
        <end position="467"/>
    </location>
</feature>
<feature type="region of interest" description="Disordered" evidence="1">
    <location>
        <begin position="440"/>
        <end position="470"/>
    </location>
</feature>
<feature type="compositionally biased region" description="Low complexity" evidence="1">
    <location>
        <begin position="210"/>
        <end position="221"/>
    </location>
</feature>
<sequence length="622" mass="60399">MTQSGQGEEPSARPAREGIVLPSDGGEPLLPGMTTGPVAPGGSAGGRQSGGGFPASAPPGGQTWGTPWGPDQQTPAPPPPGQDWQSPSDGQWNTPEQSPWGAQAPSGPGPGALPPEGAPTPPHGGPYEGNGIAPLPQPGAGYGGPQGAGDAYGPGGGGAGNGAAPMPQVGAGYDGGVGPASQGGGDAYGPGAGTQPGAGYGGHPGPNGAPGPHGAPDGYGAPLPPANGGAYGDPGRSGYGSPSGGGAPLPPAAPDGADGATQYLPPVAAGGPDEGATQYIPPVGPGALPPEMPAAHDSETTRFLGRTPQGAPGAGAGPLPPAGHPDAEATQYIAPVAGQPSGQPYGTPPPGEGNRQPPAEFDNLFRSDDGPAGSTQRLPRVGHGQPARGAHTPPAPPAPVGPAGGGRGGRRSGSRVPLIAAVGVGIAILGVGAGALLGSGGGDDDGGDNQTVSATAPAGEEASASPSVDPVRQQAVQLDKLLADSGDSRTAVINAVGDVKACRELGQAAKDLRDAAEQRNQLVTDLSGLSVDKLPGHQALTTALTKAWQASASADDHYAAWADQVAGAKGKYCKKGQARTTGQTQAGNRASGTATAEKAKAAKLWNTIARQYGLTERQPTQL</sequence>
<feature type="compositionally biased region" description="Gly residues" evidence="1">
    <location>
        <begin position="140"/>
        <end position="161"/>
    </location>
</feature>
<evidence type="ECO:0000256" key="1">
    <source>
        <dbReference type="SAM" id="MobiDB-lite"/>
    </source>
</evidence>
<gene>
    <name evidence="2" type="ORF">AB0D65_11725</name>
</gene>
<dbReference type="RefSeq" id="WP_359978769.1">
    <property type="nucleotide sequence ID" value="NZ_JBEZLS010000007.1"/>
</dbReference>
<name>A0ABV3E3C6_9ACTN</name>
<organism evidence="2 3">
    <name type="scientific">Streptomyces griseoloalbus</name>
    <dbReference type="NCBI Taxonomy" id="67303"/>
    <lineage>
        <taxon>Bacteria</taxon>
        <taxon>Bacillati</taxon>
        <taxon>Actinomycetota</taxon>
        <taxon>Actinomycetes</taxon>
        <taxon>Kitasatosporales</taxon>
        <taxon>Streptomycetaceae</taxon>
        <taxon>Streptomyces</taxon>
    </lineage>
</organism>
<evidence type="ECO:0000313" key="3">
    <source>
        <dbReference type="Proteomes" id="UP001551582"/>
    </source>
</evidence>
<feature type="compositionally biased region" description="Polar residues" evidence="1">
    <location>
        <begin position="578"/>
        <end position="592"/>
    </location>
</feature>
<feature type="compositionally biased region" description="Gly residues" evidence="1">
    <location>
        <begin position="42"/>
        <end position="53"/>
    </location>
</feature>
<feature type="region of interest" description="Disordered" evidence="1">
    <location>
        <begin position="1"/>
        <end position="413"/>
    </location>
</feature>
<feature type="compositionally biased region" description="Pro residues" evidence="1">
    <location>
        <begin position="107"/>
        <end position="124"/>
    </location>
</feature>
<keyword evidence="3" id="KW-1185">Reference proteome</keyword>
<proteinExistence type="predicted"/>